<sequence>MDASPLGALAAELRNMIWELAVTHDDHILVAPRSCGNNTEHKASSTRNEHVTAMLAVCKQMRSECSALFYSLNTFEVRTGCHNWRDTSSITAKFYKSIGHQNRQNVRSMYFSITLSDCPTREPSEEESRNAVSKEMRWFREVRDDLASIVSKIAGIKRKRPMKSLQADLNLQNPSSNEFNGWYTFQLDFLNVKASFENDCLLQKRRWPRSIHWAWSEFHALDRAAVAQLVWARYCHSRWQN</sequence>
<name>A0ABZ0NQ08_CERBT</name>
<proteinExistence type="predicted"/>
<protein>
    <recommendedName>
        <fullName evidence="1">2EXR domain-containing protein</fullName>
    </recommendedName>
</protein>
<dbReference type="Pfam" id="PF20150">
    <property type="entry name" value="2EXR"/>
    <property type="match status" value="1"/>
</dbReference>
<dbReference type="EMBL" id="CP134187">
    <property type="protein sequence ID" value="WPB01636.1"/>
    <property type="molecule type" value="Genomic_DNA"/>
</dbReference>
<feature type="domain" description="2EXR" evidence="1">
    <location>
        <begin position="9"/>
        <end position="75"/>
    </location>
</feature>
<keyword evidence="3" id="KW-1185">Reference proteome</keyword>
<dbReference type="PANTHER" id="PTHR42085:SF1">
    <property type="entry name" value="F-BOX DOMAIN-CONTAINING PROTEIN"/>
    <property type="match status" value="1"/>
</dbReference>
<accession>A0ABZ0NQ08</accession>
<dbReference type="InterPro" id="IPR038883">
    <property type="entry name" value="AN11006-like"/>
</dbReference>
<dbReference type="InterPro" id="IPR045518">
    <property type="entry name" value="2EXR"/>
</dbReference>
<evidence type="ECO:0000313" key="2">
    <source>
        <dbReference type="EMBL" id="WPB01636.1"/>
    </source>
</evidence>
<gene>
    <name evidence="2" type="ORF">RHO25_006266</name>
</gene>
<organism evidence="2 3">
    <name type="scientific">Cercospora beticola</name>
    <name type="common">Sugarbeet leaf spot fungus</name>
    <dbReference type="NCBI Taxonomy" id="122368"/>
    <lineage>
        <taxon>Eukaryota</taxon>
        <taxon>Fungi</taxon>
        <taxon>Dikarya</taxon>
        <taxon>Ascomycota</taxon>
        <taxon>Pezizomycotina</taxon>
        <taxon>Dothideomycetes</taxon>
        <taxon>Dothideomycetidae</taxon>
        <taxon>Mycosphaerellales</taxon>
        <taxon>Mycosphaerellaceae</taxon>
        <taxon>Cercospora</taxon>
    </lineage>
</organism>
<dbReference type="RefSeq" id="XP_065458836.1">
    <property type="nucleotide sequence ID" value="XM_065602764.1"/>
</dbReference>
<dbReference type="Proteomes" id="UP001302367">
    <property type="component" value="Chromosome 4"/>
</dbReference>
<evidence type="ECO:0000313" key="3">
    <source>
        <dbReference type="Proteomes" id="UP001302367"/>
    </source>
</evidence>
<evidence type="ECO:0000259" key="1">
    <source>
        <dbReference type="Pfam" id="PF20150"/>
    </source>
</evidence>
<reference evidence="2 3" key="1">
    <citation type="submission" date="2023-09" db="EMBL/GenBank/DDBJ databases">
        <title>Complete-Gapless Cercospora beticola genome.</title>
        <authorList>
            <person name="Wyatt N.A."/>
            <person name="Spanner R.E."/>
            <person name="Bolton M.D."/>
        </authorList>
    </citation>
    <scope>NUCLEOTIDE SEQUENCE [LARGE SCALE GENOMIC DNA]</scope>
    <source>
        <strain evidence="2">Cb09-40</strain>
    </source>
</reference>
<dbReference type="GeneID" id="90644237"/>
<dbReference type="PANTHER" id="PTHR42085">
    <property type="entry name" value="F-BOX DOMAIN-CONTAINING PROTEIN"/>
    <property type="match status" value="1"/>
</dbReference>